<gene>
    <name evidence="7" type="ORF">N783_19460</name>
</gene>
<evidence type="ECO:0000313" key="8">
    <source>
        <dbReference type="Proteomes" id="UP000030403"/>
    </source>
</evidence>
<dbReference type="Pfam" id="PF00132">
    <property type="entry name" value="Hexapep"/>
    <property type="match status" value="1"/>
</dbReference>
<protein>
    <recommendedName>
        <fullName evidence="5">Acetyltransferase</fullName>
        <ecNumber evidence="5">2.3.1.-</ecNumber>
    </recommendedName>
</protein>
<feature type="domain" description="Maltose/galactoside acetyltransferase" evidence="6">
    <location>
        <begin position="4"/>
        <end position="58"/>
    </location>
</feature>
<dbReference type="InterPro" id="IPR001451">
    <property type="entry name" value="Hexapep"/>
</dbReference>
<dbReference type="EMBL" id="AVPF01000070">
    <property type="protein sequence ID" value="KGX84008.1"/>
    <property type="molecule type" value="Genomic_DNA"/>
</dbReference>
<dbReference type="PROSITE" id="PS00101">
    <property type="entry name" value="HEXAPEP_TRANSFERASES"/>
    <property type="match status" value="1"/>
</dbReference>
<evidence type="ECO:0000259" key="6">
    <source>
        <dbReference type="SMART" id="SM01266"/>
    </source>
</evidence>
<evidence type="ECO:0000256" key="5">
    <source>
        <dbReference type="RuleBase" id="RU367021"/>
    </source>
</evidence>
<name>A0A0A5FYV9_9BACI</name>
<keyword evidence="4 5" id="KW-0012">Acyltransferase</keyword>
<dbReference type="InterPro" id="IPR018357">
    <property type="entry name" value="Hexapep_transf_CS"/>
</dbReference>
<proteinExistence type="inferred from homology"/>
<evidence type="ECO:0000256" key="2">
    <source>
        <dbReference type="ARBA" id="ARBA00022679"/>
    </source>
</evidence>
<dbReference type="SUPFAM" id="SSF51161">
    <property type="entry name" value="Trimeric LpxA-like enzymes"/>
    <property type="match status" value="1"/>
</dbReference>
<evidence type="ECO:0000313" key="7">
    <source>
        <dbReference type="EMBL" id="KGX84008.1"/>
    </source>
</evidence>
<dbReference type="SMART" id="SM01266">
    <property type="entry name" value="Mac"/>
    <property type="match status" value="1"/>
</dbReference>
<keyword evidence="3" id="KW-0677">Repeat</keyword>
<dbReference type="PANTHER" id="PTHR43017:SF1">
    <property type="entry name" value="ACETYLTRANSFERASE YJL218W-RELATED"/>
    <property type="match status" value="1"/>
</dbReference>
<dbReference type="InterPro" id="IPR024688">
    <property type="entry name" value="Mac_dom"/>
</dbReference>
<sequence>MTEKEKMIAGELYNPLDQELFQDRLCAKSLCKKINDLDPTKLDERVDLLKELFQTDHNVFVEPDFYCDYGYNIHPGKNFYVNHQCVILDCCPVNIGDNVMFGPGVQVLTADHPIHAQDRISGKEMASPITIGDNVWIGGGAILLPGVTVGANTVIGAGSVVNKDIPNNVVAVGNPCKVNKEIED</sequence>
<dbReference type="AlphaFoldDB" id="A0A0A5FYV9"/>
<dbReference type="InterPro" id="IPR011004">
    <property type="entry name" value="Trimer_LpxA-like_sf"/>
</dbReference>
<reference evidence="7 8" key="1">
    <citation type="submission" date="2013-08" db="EMBL/GenBank/DDBJ databases">
        <authorList>
            <person name="Huang J."/>
            <person name="Wang G."/>
        </authorList>
    </citation>
    <scope>NUCLEOTIDE SEQUENCE [LARGE SCALE GENOMIC DNA]</scope>
    <source>
        <strain evidence="7 8">BH030004</strain>
    </source>
</reference>
<dbReference type="Proteomes" id="UP000030403">
    <property type="component" value="Unassembled WGS sequence"/>
</dbReference>
<evidence type="ECO:0000256" key="3">
    <source>
        <dbReference type="ARBA" id="ARBA00022737"/>
    </source>
</evidence>
<dbReference type="EC" id="2.3.1.-" evidence="5"/>
<organism evidence="7 8">
    <name type="scientific">Pontibacillus marinus BH030004 = DSM 16465</name>
    <dbReference type="NCBI Taxonomy" id="1385511"/>
    <lineage>
        <taxon>Bacteria</taxon>
        <taxon>Bacillati</taxon>
        <taxon>Bacillota</taxon>
        <taxon>Bacilli</taxon>
        <taxon>Bacillales</taxon>
        <taxon>Bacillaceae</taxon>
        <taxon>Pontibacillus</taxon>
    </lineage>
</organism>
<dbReference type="Pfam" id="PF12464">
    <property type="entry name" value="Mac"/>
    <property type="match status" value="1"/>
</dbReference>
<dbReference type="InterPro" id="IPR039369">
    <property type="entry name" value="LacA-like"/>
</dbReference>
<evidence type="ECO:0000256" key="1">
    <source>
        <dbReference type="ARBA" id="ARBA00007274"/>
    </source>
</evidence>
<dbReference type="CDD" id="cd03357">
    <property type="entry name" value="LbH_MAT_GAT"/>
    <property type="match status" value="1"/>
</dbReference>
<dbReference type="GO" id="GO:0008870">
    <property type="term" value="F:galactoside O-acetyltransferase activity"/>
    <property type="evidence" value="ECO:0007669"/>
    <property type="project" value="TreeGrafter"/>
</dbReference>
<accession>A0A0A5FYV9</accession>
<keyword evidence="2 5" id="KW-0808">Transferase</keyword>
<evidence type="ECO:0000256" key="4">
    <source>
        <dbReference type="ARBA" id="ARBA00023315"/>
    </source>
</evidence>
<dbReference type="STRING" id="1385511.GCA_000425225_03954"/>
<keyword evidence="8" id="KW-1185">Reference proteome</keyword>
<dbReference type="PANTHER" id="PTHR43017">
    <property type="entry name" value="GALACTOSIDE O-ACETYLTRANSFERASE"/>
    <property type="match status" value="1"/>
</dbReference>
<dbReference type="Gene3D" id="2.160.10.10">
    <property type="entry name" value="Hexapeptide repeat proteins"/>
    <property type="match status" value="1"/>
</dbReference>
<comment type="caution">
    <text evidence="7">The sequence shown here is derived from an EMBL/GenBank/DDBJ whole genome shotgun (WGS) entry which is preliminary data.</text>
</comment>
<dbReference type="FunFam" id="2.160.10.10:FF:000008">
    <property type="entry name" value="Maltose O-acetyltransferase"/>
    <property type="match status" value="1"/>
</dbReference>
<comment type="similarity">
    <text evidence="1 5">Belongs to the transferase hexapeptide repeat family.</text>
</comment>
<dbReference type="eggNOG" id="COG0110">
    <property type="taxonomic scope" value="Bacteria"/>
</dbReference>